<dbReference type="Proteomes" id="UP001231649">
    <property type="component" value="Chromosome 26"/>
</dbReference>
<protein>
    <submittedName>
        <fullName evidence="1">Uncharacterized protein</fullName>
    </submittedName>
</protein>
<reference evidence="1" key="1">
    <citation type="submission" date="2023-03" db="EMBL/GenBank/DDBJ databases">
        <title>Chromosome-level genomes of two armyworms, Mythimna separata and Mythimna loreyi, provide insights into the biosynthesis and reception of sex pheromones.</title>
        <authorList>
            <person name="Zhao H."/>
        </authorList>
    </citation>
    <scope>NUCLEOTIDE SEQUENCE</scope>
    <source>
        <strain evidence="1">BeijingLab</strain>
    </source>
</reference>
<dbReference type="EMBL" id="CM056802">
    <property type="protein sequence ID" value="KAJ8707955.1"/>
    <property type="molecule type" value="Genomic_DNA"/>
</dbReference>
<sequence>MNIPNHKSIVYIIRCSETMSGGNSKNKARSKKQEGWEEAGGEFYQELYPGGEQELFDNLQRADAAKLATLLPSKQARNTTTVKRARSQNERRQSTFARTTQSRDIHLSMLPDLSENLSNEERTWEEIMQIKAMPVPMNQKRERKARLQNATKLRLQGFEQLQWRQRKVWHRFRIRFSEIVGKLELWQSPMREIEGKFGTGVVSYFLFLRWLLFLNIAISMLIILFMILPKTLLTEAETTCEDYSDNSTECCSHYYLTKNLSDSNIFLDVIQGTGWMERTILFYGVYSDQIYKYYVKNLFQSELYFNMPMAYILVAISWVLLSLIAIVKTAAKGFKERLVENEGQFYKYCNLVFGGWDFCIQNDKSAKIKHKALYNEIRGYLEEEKYNEEKQLRTRESQILIYFKRLFINIIVFIILIASGVLIYFAFNYSTNRLSQIPEQNGETNINFPNTNINVTRAEKLTLSLYKEGGMFFEQLENTLLEFLPFLCIVILNLIVPEIFSYLIPFESYTPAHVLIISLLRTVLLRLSSLAVLLSQMYSYVRDNGFVCSFVNETDENSSKLDCWETYVGQQLYKLILTDFAVQFVTTFFINLPRAFVARHTNSRCFKIIGEQDFYLPKHVLDIVYTQTIIWMGSFFCPFLPIIGTIFYFLIFYIKKFTCLTNCTPSPVVYKASKSKSLFMSVLLLGFIASIAPVAYSVAEIFPSINCGPYRGYNNVWEFVIETFDGFPFLIREFIFRLGTSTFAVPAFAVLLFFLYYYWAVAAANRHMVTVLKNQLVLEGHDKQFLLNRLSAFIRQHQKRCERRNRASFADDDSIRQSSR</sequence>
<gene>
    <name evidence="1" type="ORF">PYW08_010321</name>
</gene>
<keyword evidence="2" id="KW-1185">Reference proteome</keyword>
<accession>A0ACC2Q4U1</accession>
<comment type="caution">
    <text evidence="1">The sequence shown here is derived from an EMBL/GenBank/DDBJ whole genome shotgun (WGS) entry which is preliminary data.</text>
</comment>
<name>A0ACC2Q4U1_9NEOP</name>
<proteinExistence type="predicted"/>
<evidence type="ECO:0000313" key="1">
    <source>
        <dbReference type="EMBL" id="KAJ8707955.1"/>
    </source>
</evidence>
<organism evidence="1 2">
    <name type="scientific">Mythimna loreyi</name>
    <dbReference type="NCBI Taxonomy" id="667449"/>
    <lineage>
        <taxon>Eukaryota</taxon>
        <taxon>Metazoa</taxon>
        <taxon>Ecdysozoa</taxon>
        <taxon>Arthropoda</taxon>
        <taxon>Hexapoda</taxon>
        <taxon>Insecta</taxon>
        <taxon>Pterygota</taxon>
        <taxon>Neoptera</taxon>
        <taxon>Endopterygota</taxon>
        <taxon>Lepidoptera</taxon>
        <taxon>Glossata</taxon>
        <taxon>Ditrysia</taxon>
        <taxon>Noctuoidea</taxon>
        <taxon>Noctuidae</taxon>
        <taxon>Noctuinae</taxon>
        <taxon>Hadenini</taxon>
        <taxon>Mythimna</taxon>
    </lineage>
</organism>
<evidence type="ECO:0000313" key="2">
    <source>
        <dbReference type="Proteomes" id="UP001231649"/>
    </source>
</evidence>